<feature type="domain" description="ZAD" evidence="1">
    <location>
        <begin position="15"/>
        <end position="86"/>
    </location>
</feature>
<dbReference type="AlphaFoldDB" id="A0A182W0K7"/>
<keyword evidence="3" id="KW-1185">Reference proteome</keyword>
<reference evidence="3" key="1">
    <citation type="submission" date="2013-03" db="EMBL/GenBank/DDBJ databases">
        <title>The Genome Sequence of Anopheles minimus MINIMUS1.</title>
        <authorList>
            <consortium name="The Broad Institute Genomics Platform"/>
            <person name="Neafsey D.E."/>
            <person name="Walton C."/>
            <person name="Walker B."/>
            <person name="Young S.K."/>
            <person name="Zeng Q."/>
            <person name="Gargeya S."/>
            <person name="Fitzgerald M."/>
            <person name="Haas B."/>
            <person name="Abouelleil A."/>
            <person name="Allen A.W."/>
            <person name="Alvarado L."/>
            <person name="Arachchi H.M."/>
            <person name="Berlin A.M."/>
            <person name="Chapman S.B."/>
            <person name="Gainer-Dewar J."/>
            <person name="Goldberg J."/>
            <person name="Griggs A."/>
            <person name="Gujja S."/>
            <person name="Hansen M."/>
            <person name="Howarth C."/>
            <person name="Imamovic A."/>
            <person name="Ireland A."/>
            <person name="Larimer J."/>
            <person name="McCowan C."/>
            <person name="Murphy C."/>
            <person name="Pearson M."/>
            <person name="Poon T.W."/>
            <person name="Priest M."/>
            <person name="Roberts A."/>
            <person name="Saif S."/>
            <person name="Shea T."/>
            <person name="Sisk P."/>
            <person name="Sykes S."/>
            <person name="Wortman J."/>
            <person name="Nusbaum C."/>
            <person name="Birren B."/>
        </authorList>
    </citation>
    <scope>NUCLEOTIDE SEQUENCE [LARGE SCALE GENOMIC DNA]</scope>
    <source>
        <strain evidence="3">MINIMUS1</strain>
    </source>
</reference>
<dbReference type="Proteomes" id="UP000075920">
    <property type="component" value="Unassembled WGS sequence"/>
</dbReference>
<dbReference type="GO" id="GO:0008270">
    <property type="term" value="F:zinc ion binding"/>
    <property type="evidence" value="ECO:0007669"/>
    <property type="project" value="InterPro"/>
</dbReference>
<dbReference type="InterPro" id="IPR012934">
    <property type="entry name" value="Znf_AD"/>
</dbReference>
<evidence type="ECO:0000313" key="2">
    <source>
        <dbReference type="EnsemblMetazoa" id="AMIN003866-PA"/>
    </source>
</evidence>
<proteinExistence type="predicted"/>
<reference evidence="2" key="2">
    <citation type="submission" date="2020-05" db="UniProtKB">
        <authorList>
            <consortium name="EnsemblMetazoa"/>
        </authorList>
    </citation>
    <scope>IDENTIFICATION</scope>
    <source>
        <strain evidence="2">MINIMUS1</strain>
    </source>
</reference>
<dbReference type="Pfam" id="PF07776">
    <property type="entry name" value="zf-AD"/>
    <property type="match status" value="1"/>
</dbReference>
<organism evidence="2 3">
    <name type="scientific">Anopheles minimus</name>
    <dbReference type="NCBI Taxonomy" id="112268"/>
    <lineage>
        <taxon>Eukaryota</taxon>
        <taxon>Metazoa</taxon>
        <taxon>Ecdysozoa</taxon>
        <taxon>Arthropoda</taxon>
        <taxon>Hexapoda</taxon>
        <taxon>Insecta</taxon>
        <taxon>Pterygota</taxon>
        <taxon>Neoptera</taxon>
        <taxon>Endopterygota</taxon>
        <taxon>Diptera</taxon>
        <taxon>Nematocera</taxon>
        <taxon>Culicoidea</taxon>
        <taxon>Culicidae</taxon>
        <taxon>Anophelinae</taxon>
        <taxon>Anopheles</taxon>
    </lineage>
</organism>
<dbReference type="GO" id="GO:0005634">
    <property type="term" value="C:nucleus"/>
    <property type="evidence" value="ECO:0007669"/>
    <property type="project" value="InterPro"/>
</dbReference>
<dbReference type="EnsemblMetazoa" id="AMIN003866-RA">
    <property type="protein sequence ID" value="AMIN003866-PA"/>
    <property type="gene ID" value="AMIN003866"/>
</dbReference>
<evidence type="ECO:0000259" key="1">
    <source>
        <dbReference type="SMART" id="SM00868"/>
    </source>
</evidence>
<protein>
    <recommendedName>
        <fullName evidence="1">ZAD domain-containing protein</fullName>
    </recommendedName>
</protein>
<evidence type="ECO:0000313" key="3">
    <source>
        <dbReference type="Proteomes" id="UP000075920"/>
    </source>
</evidence>
<dbReference type="SUPFAM" id="SSF57716">
    <property type="entry name" value="Glucocorticoid receptor-like (DNA-binding domain)"/>
    <property type="match status" value="1"/>
</dbReference>
<accession>A0A182W0K7</accession>
<dbReference type="VEuPathDB" id="VectorBase:AMIN003866"/>
<name>A0A182W0K7_9DIPT</name>
<dbReference type="SMART" id="SM00868">
    <property type="entry name" value="zf-AD"/>
    <property type="match status" value="1"/>
</dbReference>
<sequence length="260" mass="29018">MELGLVVPTSEEKDFCQFCFGAANLHLLFPLDRPELLSIIDNIIGISIDPQAHESFSLCDECIATMDMFITFRNKCRSHYEKVREVKIMNQAVKRMFPVLRDSTVQPSPINASAANTLDTRANGGTVTADAPSEEKAETIVRAENDHCNESARKRSYTQCMLDFDSDPETKRARIPIGSNHKVRYHHIREIMNRFRINRLSKMDGSKSPTIAANIQNENGNTNGDALLNDGSSRSTLIPCKPCVVVVQKCSAHLTDTCKS</sequence>